<dbReference type="InterPro" id="IPR001706">
    <property type="entry name" value="Ribosomal_bL35"/>
</dbReference>
<dbReference type="GO" id="GO:0003735">
    <property type="term" value="F:structural constituent of ribosome"/>
    <property type="evidence" value="ECO:0007669"/>
    <property type="project" value="InterPro"/>
</dbReference>
<reference evidence="5" key="1">
    <citation type="submission" date="2023-06" db="EMBL/GenBank/DDBJ databases">
        <title>Survivors Of The Sea: Transcriptome response of Skeletonema marinoi to long-term dormancy.</title>
        <authorList>
            <person name="Pinder M.I.M."/>
            <person name="Kourtchenko O."/>
            <person name="Robertson E.K."/>
            <person name="Larsson T."/>
            <person name="Maumus F."/>
            <person name="Osuna-Cruz C.M."/>
            <person name="Vancaester E."/>
            <person name="Stenow R."/>
            <person name="Vandepoele K."/>
            <person name="Ploug H."/>
            <person name="Bruchert V."/>
            <person name="Godhe A."/>
            <person name="Topel M."/>
        </authorList>
    </citation>
    <scope>NUCLEOTIDE SEQUENCE</scope>
    <source>
        <strain evidence="5">R05AC</strain>
    </source>
</reference>
<evidence type="ECO:0000256" key="3">
    <source>
        <dbReference type="ARBA" id="ARBA00023274"/>
    </source>
</evidence>
<dbReference type="EMBL" id="JATAAI010000009">
    <property type="protein sequence ID" value="KAK1743443.1"/>
    <property type="molecule type" value="Genomic_DNA"/>
</dbReference>
<dbReference type="GO" id="GO:0015934">
    <property type="term" value="C:large ribosomal subunit"/>
    <property type="evidence" value="ECO:0007669"/>
    <property type="project" value="TreeGrafter"/>
</dbReference>
<name>A0AAD9DF70_9STRA</name>
<accession>A0AAD9DF70</accession>
<evidence type="ECO:0000256" key="2">
    <source>
        <dbReference type="ARBA" id="ARBA00022980"/>
    </source>
</evidence>
<dbReference type="Proteomes" id="UP001224775">
    <property type="component" value="Unassembled WGS sequence"/>
</dbReference>
<keyword evidence="2" id="KW-0689">Ribosomal protein</keyword>
<sequence length="110" mass="12324">MFTSLLRSTSSLISRGTSWNISMFKTHIMPSPSLLTNITERGLAGKALLRTNKSAAKRFRVRGNARIKRNKAGRSHNTGHKGRKRINNLAASAPINGKKIEDRMRRLIRA</sequence>
<comment type="similarity">
    <text evidence="1">Belongs to the bacterial ribosomal protein bL35 family.</text>
</comment>
<protein>
    <recommendedName>
        <fullName evidence="7">50S ribosomal protein L35</fullName>
    </recommendedName>
</protein>
<evidence type="ECO:0000313" key="5">
    <source>
        <dbReference type="EMBL" id="KAK1743443.1"/>
    </source>
</evidence>
<organism evidence="5 6">
    <name type="scientific">Skeletonema marinoi</name>
    <dbReference type="NCBI Taxonomy" id="267567"/>
    <lineage>
        <taxon>Eukaryota</taxon>
        <taxon>Sar</taxon>
        <taxon>Stramenopiles</taxon>
        <taxon>Ochrophyta</taxon>
        <taxon>Bacillariophyta</taxon>
        <taxon>Coscinodiscophyceae</taxon>
        <taxon>Thalassiosirophycidae</taxon>
        <taxon>Thalassiosirales</taxon>
        <taxon>Skeletonemataceae</taxon>
        <taxon>Skeletonema</taxon>
        <taxon>Skeletonema marinoi-dohrnii complex</taxon>
    </lineage>
</organism>
<dbReference type="PANTHER" id="PTHR33343:SF1">
    <property type="entry name" value="LARGE RIBOSOMAL SUBUNIT PROTEIN BL35M"/>
    <property type="match status" value="1"/>
</dbReference>
<feature type="region of interest" description="Disordered" evidence="4">
    <location>
        <begin position="67"/>
        <end position="93"/>
    </location>
</feature>
<evidence type="ECO:0000313" key="6">
    <source>
        <dbReference type="Proteomes" id="UP001224775"/>
    </source>
</evidence>
<dbReference type="GO" id="GO:0006412">
    <property type="term" value="P:translation"/>
    <property type="evidence" value="ECO:0007669"/>
    <property type="project" value="InterPro"/>
</dbReference>
<feature type="compositionally biased region" description="Basic residues" evidence="4">
    <location>
        <begin position="67"/>
        <end position="86"/>
    </location>
</feature>
<dbReference type="Pfam" id="PF01632">
    <property type="entry name" value="Ribosomal_L35p"/>
    <property type="match status" value="1"/>
</dbReference>
<evidence type="ECO:0000256" key="4">
    <source>
        <dbReference type="SAM" id="MobiDB-lite"/>
    </source>
</evidence>
<dbReference type="InterPro" id="IPR021137">
    <property type="entry name" value="Ribosomal_bL35-like"/>
</dbReference>
<proteinExistence type="inferred from homology"/>
<dbReference type="PANTHER" id="PTHR33343">
    <property type="entry name" value="54S RIBOSOMAL PROTEIN BL35M"/>
    <property type="match status" value="1"/>
</dbReference>
<dbReference type="Gene3D" id="4.10.410.60">
    <property type="match status" value="1"/>
</dbReference>
<keyword evidence="3" id="KW-0687">Ribonucleoprotein</keyword>
<dbReference type="SUPFAM" id="SSF143034">
    <property type="entry name" value="L35p-like"/>
    <property type="match status" value="1"/>
</dbReference>
<dbReference type="AlphaFoldDB" id="A0AAD9DF70"/>
<comment type="caution">
    <text evidence="5">The sequence shown here is derived from an EMBL/GenBank/DDBJ whole genome shotgun (WGS) entry which is preliminary data.</text>
</comment>
<gene>
    <name evidence="5" type="ORF">QTG54_006064</name>
</gene>
<keyword evidence="6" id="KW-1185">Reference proteome</keyword>
<evidence type="ECO:0000256" key="1">
    <source>
        <dbReference type="ARBA" id="ARBA00006598"/>
    </source>
</evidence>
<evidence type="ECO:0008006" key="7">
    <source>
        <dbReference type="Google" id="ProtNLM"/>
    </source>
</evidence>
<dbReference type="InterPro" id="IPR037229">
    <property type="entry name" value="Ribosomal_bL35_sf"/>
</dbReference>
<dbReference type="HAMAP" id="MF_00514">
    <property type="entry name" value="Ribosomal_bL35"/>
    <property type="match status" value="1"/>
</dbReference>